<dbReference type="GO" id="GO:0045881">
    <property type="term" value="P:positive regulation of sporulation resulting in formation of a cellular spore"/>
    <property type="evidence" value="ECO:0007669"/>
    <property type="project" value="TreeGrafter"/>
</dbReference>
<evidence type="ECO:0000259" key="5">
    <source>
        <dbReference type="SMART" id="SM00470"/>
    </source>
</evidence>
<evidence type="ECO:0000256" key="1">
    <source>
        <dbReference type="ARBA" id="ARBA00006295"/>
    </source>
</evidence>
<comment type="similarity">
    <text evidence="1">Belongs to the ParB family.</text>
</comment>
<reference evidence="6 7" key="1">
    <citation type="journal article" date="2019" name="Nat. Microbiol.">
        <title>Mediterranean grassland soil C-N compound turnover is dependent on rainfall and depth, and is mediated by genomically divergent microorganisms.</title>
        <authorList>
            <person name="Diamond S."/>
            <person name="Andeer P.F."/>
            <person name="Li Z."/>
            <person name="Crits-Christoph A."/>
            <person name="Burstein D."/>
            <person name="Anantharaman K."/>
            <person name="Lane K.R."/>
            <person name="Thomas B.C."/>
            <person name="Pan C."/>
            <person name="Northen T.R."/>
            <person name="Banfield J.F."/>
        </authorList>
    </citation>
    <scope>NUCLEOTIDE SEQUENCE [LARGE SCALE GENOMIC DNA]</scope>
    <source>
        <strain evidence="6">NP_8</strain>
    </source>
</reference>
<dbReference type="InterPro" id="IPR041468">
    <property type="entry name" value="HTH_ParB/Spo0J"/>
</dbReference>
<protein>
    <submittedName>
        <fullName evidence="6">ParB/RepB/Spo0J family partition protein</fullName>
    </submittedName>
</protein>
<accession>A0A537J192</accession>
<dbReference type="SUPFAM" id="SSF109709">
    <property type="entry name" value="KorB DNA-binding domain-like"/>
    <property type="match status" value="1"/>
</dbReference>
<name>A0A537J192_9BACT</name>
<dbReference type="FunFam" id="3.90.1530.30:FF:000001">
    <property type="entry name" value="Chromosome partitioning protein ParB"/>
    <property type="match status" value="1"/>
</dbReference>
<evidence type="ECO:0000256" key="2">
    <source>
        <dbReference type="ARBA" id="ARBA00022829"/>
    </source>
</evidence>
<dbReference type="GO" id="GO:0007059">
    <property type="term" value="P:chromosome segregation"/>
    <property type="evidence" value="ECO:0007669"/>
    <property type="project" value="UniProtKB-KW"/>
</dbReference>
<comment type="caution">
    <text evidence="6">The sequence shown here is derived from an EMBL/GenBank/DDBJ whole genome shotgun (WGS) entry which is preliminary data.</text>
</comment>
<dbReference type="InterPro" id="IPR004437">
    <property type="entry name" value="ParB/RepB/Spo0J"/>
</dbReference>
<dbReference type="PANTHER" id="PTHR33375:SF1">
    <property type="entry name" value="CHROMOSOME-PARTITIONING PROTEIN PARB-RELATED"/>
    <property type="match status" value="1"/>
</dbReference>
<dbReference type="Gene3D" id="1.10.10.2830">
    <property type="match status" value="1"/>
</dbReference>
<sequence length="301" mass="32762">MSRPANRRPDTSRTGQRPAPSGAGQRRGLGRGLGALIPGAETAVVERPAEIPVSRLRPSGLQPRQAMDPQEFAGLVESVRRHGVLQPIVVRPVADGFEVVAGERRWRAAEAAGQATVPAIIRPLSDPEALELALVENLQREDLGALERARAYRRLVDDFGMTQAQVAERVGKSQPSVANSLRLLQLPPQMQASLDAGRITEGHARALMAAGSQVAMLKVWARVERRGLSVRETEALVRPSISREIPGRSRAKDPHLRSAEQDLSRRYGTKVAVVGTSRKGVLSLAYYSEEDLQRLLDLLLG</sequence>
<organism evidence="6 7">
    <name type="scientific">Candidatus Segetimicrobium genomatis</name>
    <dbReference type="NCBI Taxonomy" id="2569760"/>
    <lineage>
        <taxon>Bacteria</taxon>
        <taxon>Bacillati</taxon>
        <taxon>Candidatus Sysuimicrobiota</taxon>
        <taxon>Candidatus Sysuimicrobiia</taxon>
        <taxon>Candidatus Sysuimicrobiales</taxon>
        <taxon>Candidatus Segetimicrobiaceae</taxon>
        <taxon>Candidatus Segetimicrobium</taxon>
    </lineage>
</organism>
<feature type="domain" description="ParB-like N-terminal" evidence="5">
    <location>
        <begin position="49"/>
        <end position="138"/>
    </location>
</feature>
<dbReference type="CDD" id="cd16393">
    <property type="entry name" value="SPO0J_N"/>
    <property type="match status" value="1"/>
</dbReference>
<dbReference type="SUPFAM" id="SSF110849">
    <property type="entry name" value="ParB/Sulfiredoxin"/>
    <property type="match status" value="1"/>
</dbReference>
<dbReference type="InterPro" id="IPR003115">
    <property type="entry name" value="ParB_N"/>
</dbReference>
<evidence type="ECO:0000256" key="3">
    <source>
        <dbReference type="ARBA" id="ARBA00023125"/>
    </source>
</evidence>
<dbReference type="NCBIfam" id="TIGR00180">
    <property type="entry name" value="parB_part"/>
    <property type="match status" value="1"/>
</dbReference>
<dbReference type="InterPro" id="IPR036086">
    <property type="entry name" value="ParB/Sulfiredoxin_sf"/>
</dbReference>
<keyword evidence="3" id="KW-0238">DNA-binding</keyword>
<evidence type="ECO:0000313" key="6">
    <source>
        <dbReference type="EMBL" id="TMI77329.1"/>
    </source>
</evidence>
<dbReference type="FunFam" id="1.10.10.2830:FF:000001">
    <property type="entry name" value="Chromosome partitioning protein ParB"/>
    <property type="match status" value="1"/>
</dbReference>
<gene>
    <name evidence="6" type="ORF">E6H05_00490</name>
</gene>
<dbReference type="Pfam" id="PF02195">
    <property type="entry name" value="ParB_N"/>
    <property type="match status" value="1"/>
</dbReference>
<evidence type="ECO:0000313" key="7">
    <source>
        <dbReference type="Proteomes" id="UP000318834"/>
    </source>
</evidence>
<dbReference type="SMART" id="SM00470">
    <property type="entry name" value="ParB"/>
    <property type="match status" value="1"/>
</dbReference>
<dbReference type="Pfam" id="PF17762">
    <property type="entry name" value="HTH_ParB"/>
    <property type="match status" value="1"/>
</dbReference>
<dbReference type="EMBL" id="VBAP01000004">
    <property type="protein sequence ID" value="TMI77329.1"/>
    <property type="molecule type" value="Genomic_DNA"/>
</dbReference>
<dbReference type="Gene3D" id="3.90.1530.30">
    <property type="match status" value="1"/>
</dbReference>
<dbReference type="AlphaFoldDB" id="A0A537J192"/>
<dbReference type="Proteomes" id="UP000318834">
    <property type="component" value="Unassembled WGS sequence"/>
</dbReference>
<evidence type="ECO:0000256" key="4">
    <source>
        <dbReference type="SAM" id="MobiDB-lite"/>
    </source>
</evidence>
<proteinExistence type="inferred from homology"/>
<dbReference type="GO" id="GO:0005694">
    <property type="term" value="C:chromosome"/>
    <property type="evidence" value="ECO:0007669"/>
    <property type="project" value="TreeGrafter"/>
</dbReference>
<dbReference type="PANTHER" id="PTHR33375">
    <property type="entry name" value="CHROMOSOME-PARTITIONING PROTEIN PARB-RELATED"/>
    <property type="match status" value="1"/>
</dbReference>
<dbReference type="InterPro" id="IPR050336">
    <property type="entry name" value="Chromosome_partition/occlusion"/>
</dbReference>
<feature type="region of interest" description="Disordered" evidence="4">
    <location>
        <begin position="1"/>
        <end position="33"/>
    </location>
</feature>
<keyword evidence="2" id="KW-0159">Chromosome partition</keyword>
<dbReference type="GO" id="GO:0003677">
    <property type="term" value="F:DNA binding"/>
    <property type="evidence" value="ECO:0007669"/>
    <property type="project" value="UniProtKB-KW"/>
</dbReference>